<feature type="transmembrane region" description="Helical" evidence="1">
    <location>
        <begin position="103"/>
        <end position="124"/>
    </location>
</feature>
<comment type="caution">
    <text evidence="2">The sequence shown here is derived from an EMBL/GenBank/DDBJ whole genome shotgun (WGS) entry which is preliminary data.</text>
</comment>
<reference evidence="2 3" key="1">
    <citation type="submission" date="2019-06" db="EMBL/GenBank/DDBJ databases">
        <title>Genomic insights into carbon and energy metabolism of Deferribacter autotrophicus revealed new metabolic traits in the phylum Deferribacteres.</title>
        <authorList>
            <person name="Slobodkin A.I."/>
            <person name="Slobodkina G.B."/>
            <person name="Allioux M."/>
            <person name="Alain K."/>
            <person name="Jebbar M."/>
            <person name="Shadrin V."/>
            <person name="Kublanov I.V."/>
            <person name="Toshchakov S.V."/>
            <person name="Bonch-Osmolovskaya E.A."/>
        </authorList>
    </citation>
    <scope>NUCLEOTIDE SEQUENCE [LARGE SCALE GENOMIC DNA]</scope>
    <source>
        <strain evidence="2 3">SL50</strain>
    </source>
</reference>
<keyword evidence="1" id="KW-0472">Membrane</keyword>
<dbReference type="RefSeq" id="WP_149266190.1">
    <property type="nucleotide sequence ID" value="NZ_VFJB01000004.1"/>
</dbReference>
<keyword evidence="1" id="KW-0812">Transmembrane</keyword>
<dbReference type="InterPro" id="IPR007359">
    <property type="entry name" value="SigmaE_reg_RseC_MucC"/>
</dbReference>
<dbReference type="OrthoDB" id="1734233at2"/>
<protein>
    <submittedName>
        <fullName evidence="2">SoxR reducing system RseC family protein</fullName>
    </submittedName>
</protein>
<proteinExistence type="predicted"/>
<name>A0A5A8F420_9BACT</name>
<keyword evidence="1" id="KW-1133">Transmembrane helix</keyword>
<dbReference type="EMBL" id="VFJB01000004">
    <property type="protein sequence ID" value="KAA0258638.1"/>
    <property type="molecule type" value="Genomic_DNA"/>
</dbReference>
<evidence type="ECO:0000313" key="2">
    <source>
        <dbReference type="EMBL" id="KAA0258638.1"/>
    </source>
</evidence>
<evidence type="ECO:0000256" key="1">
    <source>
        <dbReference type="SAM" id="Phobius"/>
    </source>
</evidence>
<dbReference type="Proteomes" id="UP000322876">
    <property type="component" value="Unassembled WGS sequence"/>
</dbReference>
<dbReference type="Pfam" id="PF04246">
    <property type="entry name" value="RseC_MucC"/>
    <property type="match status" value="1"/>
</dbReference>
<dbReference type="AlphaFoldDB" id="A0A5A8F420"/>
<organism evidence="2 3">
    <name type="scientific">Deferribacter autotrophicus</name>
    <dbReference type="NCBI Taxonomy" id="500465"/>
    <lineage>
        <taxon>Bacteria</taxon>
        <taxon>Pseudomonadati</taxon>
        <taxon>Deferribacterota</taxon>
        <taxon>Deferribacteres</taxon>
        <taxon>Deferribacterales</taxon>
        <taxon>Deferribacteraceae</taxon>
        <taxon>Deferribacter</taxon>
    </lineage>
</organism>
<sequence length="136" mass="15328">MAFKEHTGTVVKIENRRMFIQFGKQLGCHACEHKDSCGITEESNVFDFDLIDGIDVGDTVKVYIEDKTVLKSALLVYILPIAILLVFAIIGGIITKIFSFSEIFTPAFSLFGVIIYFILLKMVYGKKKIDIKIEKV</sequence>
<gene>
    <name evidence="2" type="ORF">FHQ18_05640</name>
</gene>
<dbReference type="PANTHER" id="PTHR35867:SF1">
    <property type="entry name" value="PROTEIN RSEC"/>
    <property type="match status" value="1"/>
</dbReference>
<evidence type="ECO:0000313" key="3">
    <source>
        <dbReference type="Proteomes" id="UP000322876"/>
    </source>
</evidence>
<keyword evidence="3" id="KW-1185">Reference proteome</keyword>
<feature type="transmembrane region" description="Helical" evidence="1">
    <location>
        <begin position="74"/>
        <end position="97"/>
    </location>
</feature>
<dbReference type="InterPro" id="IPR026268">
    <property type="entry name" value="RseC"/>
</dbReference>
<dbReference type="PIRSF" id="PIRSF004923">
    <property type="entry name" value="RseC"/>
    <property type="match status" value="1"/>
</dbReference>
<dbReference type="PANTHER" id="PTHR35867">
    <property type="entry name" value="PROTEIN RSEC"/>
    <property type="match status" value="1"/>
</dbReference>
<accession>A0A5A8F420</accession>